<comment type="caution">
    <text evidence="2">The sequence shown here is derived from an EMBL/GenBank/DDBJ whole genome shotgun (WGS) entry which is preliminary data.</text>
</comment>
<keyword evidence="3" id="KW-1185">Reference proteome</keyword>
<dbReference type="EMBL" id="CAJJDN010000121">
    <property type="protein sequence ID" value="CAD8119414.1"/>
    <property type="molecule type" value="Genomic_DNA"/>
</dbReference>
<dbReference type="AlphaFoldDB" id="A0A8S1QX06"/>
<protein>
    <submittedName>
        <fullName evidence="2">Uncharacterized protein</fullName>
    </submittedName>
</protein>
<organism evidence="2 3">
    <name type="scientific">Paramecium sonneborni</name>
    <dbReference type="NCBI Taxonomy" id="65129"/>
    <lineage>
        <taxon>Eukaryota</taxon>
        <taxon>Sar</taxon>
        <taxon>Alveolata</taxon>
        <taxon>Ciliophora</taxon>
        <taxon>Intramacronucleata</taxon>
        <taxon>Oligohymenophorea</taxon>
        <taxon>Peniculida</taxon>
        <taxon>Parameciidae</taxon>
        <taxon>Paramecium</taxon>
    </lineage>
</organism>
<proteinExistence type="predicted"/>
<accession>A0A8S1QX06</accession>
<sequence>MHLLLLVQLIYIQKIHSQDLEMNHGCQKYLIECNELINQIILLMNQLEQLLMTISSLMKQIQILDYLDELIDLKLIMLNIQVCL</sequence>
<evidence type="ECO:0000313" key="3">
    <source>
        <dbReference type="Proteomes" id="UP000692954"/>
    </source>
</evidence>
<evidence type="ECO:0000256" key="1">
    <source>
        <dbReference type="SAM" id="SignalP"/>
    </source>
</evidence>
<keyword evidence="1" id="KW-0732">Signal</keyword>
<dbReference type="Proteomes" id="UP000692954">
    <property type="component" value="Unassembled WGS sequence"/>
</dbReference>
<name>A0A8S1QX06_9CILI</name>
<feature type="signal peptide" evidence="1">
    <location>
        <begin position="1"/>
        <end position="17"/>
    </location>
</feature>
<gene>
    <name evidence="2" type="ORF">PSON_ATCC_30995.1.T1210055</name>
</gene>
<reference evidence="2" key="1">
    <citation type="submission" date="2021-01" db="EMBL/GenBank/DDBJ databases">
        <authorList>
            <consortium name="Genoscope - CEA"/>
            <person name="William W."/>
        </authorList>
    </citation>
    <scope>NUCLEOTIDE SEQUENCE</scope>
</reference>
<evidence type="ECO:0000313" key="2">
    <source>
        <dbReference type="EMBL" id="CAD8119414.1"/>
    </source>
</evidence>
<feature type="chain" id="PRO_5035829335" evidence="1">
    <location>
        <begin position="18"/>
        <end position="84"/>
    </location>
</feature>